<name>A0AAV7JM84_9METZ</name>
<comment type="caution">
    <text evidence="1">The sequence shown here is derived from an EMBL/GenBank/DDBJ whole genome shotgun (WGS) entry which is preliminary data.</text>
</comment>
<dbReference type="EMBL" id="JAKMXF010000321">
    <property type="protein sequence ID" value="KAI6649490.1"/>
    <property type="molecule type" value="Genomic_DNA"/>
</dbReference>
<dbReference type="SUPFAM" id="SSF63829">
    <property type="entry name" value="Calcium-dependent phosphotriesterase"/>
    <property type="match status" value="1"/>
</dbReference>
<sequence>MGNRNSQTSKYKTFNRMQSFEEFICMQSASAVAIDPITNNIYVLRMITTGCIVSEHGYDRLFVFSEEGDCIYNTKIKYNLTNTTRPGTQFDLHGIAFHNNLIYITNRSTRVISVITEDAELISTIKMPFKCSVYTSPYYYAYGIGLVKETRGSTRIEADCDGLFICQFNSVLAIMHEMKPKLYDVVKEDEGQTSDIRIHQDLLHILSLEGNAHLITIMSKEGIQMRAYFYQKEDLATIVTFTISSSGVYYFCEGDTIKQWDGEKFSTISSINLLSYGRNCRTERGITIDSKQRLVFITSEIWSTPQVKFLEI</sequence>
<gene>
    <name evidence="1" type="ORF">LOD99_11855</name>
</gene>
<evidence type="ECO:0000313" key="2">
    <source>
        <dbReference type="Proteomes" id="UP001165289"/>
    </source>
</evidence>
<evidence type="ECO:0000313" key="1">
    <source>
        <dbReference type="EMBL" id="KAI6649490.1"/>
    </source>
</evidence>
<proteinExistence type="predicted"/>
<dbReference type="Proteomes" id="UP001165289">
    <property type="component" value="Unassembled WGS sequence"/>
</dbReference>
<protein>
    <submittedName>
        <fullName evidence="1">Uncharacterized protein</fullName>
    </submittedName>
</protein>
<organism evidence="1 2">
    <name type="scientific">Oopsacas minuta</name>
    <dbReference type="NCBI Taxonomy" id="111878"/>
    <lineage>
        <taxon>Eukaryota</taxon>
        <taxon>Metazoa</taxon>
        <taxon>Porifera</taxon>
        <taxon>Hexactinellida</taxon>
        <taxon>Hexasterophora</taxon>
        <taxon>Lyssacinosida</taxon>
        <taxon>Leucopsacidae</taxon>
        <taxon>Oopsacas</taxon>
    </lineage>
</organism>
<keyword evidence="2" id="KW-1185">Reference proteome</keyword>
<reference evidence="1 2" key="1">
    <citation type="journal article" date="2023" name="BMC Biol.">
        <title>The compact genome of the sponge Oopsacas minuta (Hexactinellida) is lacking key metazoan core genes.</title>
        <authorList>
            <person name="Santini S."/>
            <person name="Schenkelaars Q."/>
            <person name="Jourda C."/>
            <person name="Duchesne M."/>
            <person name="Belahbib H."/>
            <person name="Rocher C."/>
            <person name="Selva M."/>
            <person name="Riesgo A."/>
            <person name="Vervoort M."/>
            <person name="Leys S.P."/>
            <person name="Kodjabachian L."/>
            <person name="Le Bivic A."/>
            <person name="Borchiellini C."/>
            <person name="Claverie J.M."/>
            <person name="Renard E."/>
        </authorList>
    </citation>
    <scope>NUCLEOTIDE SEQUENCE [LARGE SCALE GENOMIC DNA]</scope>
    <source>
        <strain evidence="1">SPO-2</strain>
    </source>
</reference>
<dbReference type="AlphaFoldDB" id="A0AAV7JM84"/>
<accession>A0AAV7JM84</accession>